<keyword evidence="2" id="KW-1185">Reference proteome</keyword>
<feature type="non-terminal residue" evidence="1">
    <location>
        <position position="240"/>
    </location>
</feature>
<proteinExistence type="predicted"/>
<organism evidence="1 2">
    <name type="scientific">Artemia franciscana</name>
    <name type="common">Brine shrimp</name>
    <name type="synonym">Artemia sanfranciscana</name>
    <dbReference type="NCBI Taxonomy" id="6661"/>
    <lineage>
        <taxon>Eukaryota</taxon>
        <taxon>Metazoa</taxon>
        <taxon>Ecdysozoa</taxon>
        <taxon>Arthropoda</taxon>
        <taxon>Crustacea</taxon>
        <taxon>Branchiopoda</taxon>
        <taxon>Anostraca</taxon>
        <taxon>Artemiidae</taxon>
        <taxon>Artemia</taxon>
    </lineage>
</organism>
<dbReference type="AlphaFoldDB" id="A0AA88HKB2"/>
<reference evidence="1" key="1">
    <citation type="submission" date="2023-07" db="EMBL/GenBank/DDBJ databases">
        <title>Chromosome-level genome assembly of Artemia franciscana.</title>
        <authorList>
            <person name="Jo E."/>
        </authorList>
    </citation>
    <scope>NUCLEOTIDE SEQUENCE</scope>
    <source>
        <tissue evidence="1">Whole body</tissue>
    </source>
</reference>
<dbReference type="EMBL" id="JAVRJZ010000019">
    <property type="protein sequence ID" value="KAK2707266.1"/>
    <property type="molecule type" value="Genomic_DNA"/>
</dbReference>
<sequence>IQDLKVLLLSRRLVKQVHLVPSTVAVQASIVIKELQEQVVSEDVLEEDIRSEEDDDPSPPLIRSVRIPMFKRKNLNPKPLPSYKNTDLRWNSLLTTRANQDNLREFEDNLLFQMACEYHKTVILIERARVDSLMPKVKVFHKYKHKDKFGKKFWHPAKICWPKTCQKLKNSLSPNTGPACYLIAEELNMSMSIVHSIVTGNLNMRKVGAKAMSGERNSSKLNSAVKWYRLWRLTQTTRKS</sequence>
<dbReference type="Proteomes" id="UP001187531">
    <property type="component" value="Unassembled WGS sequence"/>
</dbReference>
<gene>
    <name evidence="1" type="ORF">QYM36_015077</name>
</gene>
<comment type="caution">
    <text evidence="1">The sequence shown here is derived from an EMBL/GenBank/DDBJ whole genome shotgun (WGS) entry which is preliminary data.</text>
</comment>
<evidence type="ECO:0000313" key="1">
    <source>
        <dbReference type="EMBL" id="KAK2707266.1"/>
    </source>
</evidence>
<name>A0AA88HKB2_ARTSF</name>
<evidence type="ECO:0000313" key="2">
    <source>
        <dbReference type="Proteomes" id="UP001187531"/>
    </source>
</evidence>
<accession>A0AA88HKB2</accession>
<protein>
    <submittedName>
        <fullName evidence="1">Uncharacterized protein</fullName>
    </submittedName>
</protein>